<keyword evidence="2" id="KW-1185">Reference proteome</keyword>
<reference evidence="2" key="1">
    <citation type="submission" date="2016-11" db="EMBL/GenBank/DDBJ databases">
        <authorList>
            <person name="Varghese N."/>
            <person name="Submissions S."/>
        </authorList>
    </citation>
    <scope>NUCLEOTIDE SEQUENCE [LARGE SCALE GENOMIC DNA]</scope>
    <source>
        <strain evidence="2">DSM 21264</strain>
    </source>
</reference>
<proteinExistence type="predicted"/>
<accession>A0A1M4YST1</accession>
<evidence type="ECO:0000313" key="1">
    <source>
        <dbReference type="EMBL" id="SHF08793.1"/>
    </source>
</evidence>
<sequence>MKRENGQEARAKIKMEHKPVTTVLIIKISLKQYTYDAQHVIQSRDQGRFLELDQNEPQLRLEN</sequence>
<dbReference type="EMBL" id="FQUH01000005">
    <property type="protein sequence ID" value="SHF08793.1"/>
    <property type="molecule type" value="Genomic_DNA"/>
</dbReference>
<name>A0A1M4YST1_VIBGA</name>
<dbReference type="AlphaFoldDB" id="A0A1M4YST1"/>
<dbReference type="Proteomes" id="UP000184159">
    <property type="component" value="Unassembled WGS sequence"/>
</dbReference>
<evidence type="ECO:0000313" key="2">
    <source>
        <dbReference type="Proteomes" id="UP000184159"/>
    </source>
</evidence>
<gene>
    <name evidence="1" type="ORF">SAMN02745781_01428</name>
</gene>
<organism evidence="1 2">
    <name type="scientific">Vibrio gazogenes DSM 21264 = NBRC 103151</name>
    <dbReference type="NCBI Taxonomy" id="1123492"/>
    <lineage>
        <taxon>Bacteria</taxon>
        <taxon>Pseudomonadati</taxon>
        <taxon>Pseudomonadota</taxon>
        <taxon>Gammaproteobacteria</taxon>
        <taxon>Vibrionales</taxon>
        <taxon>Vibrionaceae</taxon>
        <taxon>Vibrio</taxon>
    </lineage>
</organism>
<dbReference type="RefSeq" id="WP_072957322.1">
    <property type="nucleotide sequence ID" value="NZ_FQUH01000005.1"/>
</dbReference>
<protein>
    <submittedName>
        <fullName evidence="1">Uncharacterized protein</fullName>
    </submittedName>
</protein>